<name>A0ABV7YUY2_9BACT</name>
<dbReference type="Gene3D" id="2.60.40.4070">
    <property type="match status" value="1"/>
</dbReference>
<comment type="caution">
    <text evidence="3">The sequence shown here is derived from an EMBL/GenBank/DDBJ whole genome shotgun (WGS) entry which is preliminary data.</text>
</comment>
<evidence type="ECO:0000259" key="2">
    <source>
        <dbReference type="PROSITE" id="PS51841"/>
    </source>
</evidence>
<dbReference type="InterPro" id="IPR036415">
    <property type="entry name" value="Lamin_tail_dom_sf"/>
</dbReference>
<dbReference type="PROSITE" id="PS51841">
    <property type="entry name" value="LTD"/>
    <property type="match status" value="2"/>
</dbReference>
<feature type="domain" description="LTD" evidence="2">
    <location>
        <begin position="274"/>
        <end position="427"/>
    </location>
</feature>
<protein>
    <submittedName>
        <fullName evidence="3">Lamin tail domain-containing protein</fullName>
    </submittedName>
</protein>
<dbReference type="Proteomes" id="UP001595616">
    <property type="component" value="Unassembled WGS sequence"/>
</dbReference>
<dbReference type="Pfam" id="PF00932">
    <property type="entry name" value="LTD"/>
    <property type="match status" value="2"/>
</dbReference>
<dbReference type="InterPro" id="IPR001322">
    <property type="entry name" value="Lamin_tail_dom"/>
</dbReference>
<dbReference type="Pfam" id="PF13860">
    <property type="entry name" value="FlgD_ig"/>
    <property type="match status" value="1"/>
</dbReference>
<organism evidence="3 4">
    <name type="scientific">Lacihabitans lacunae</name>
    <dbReference type="NCBI Taxonomy" id="1028214"/>
    <lineage>
        <taxon>Bacteria</taxon>
        <taxon>Pseudomonadati</taxon>
        <taxon>Bacteroidota</taxon>
        <taxon>Cytophagia</taxon>
        <taxon>Cytophagales</taxon>
        <taxon>Leadbetterellaceae</taxon>
        <taxon>Lacihabitans</taxon>
    </lineage>
</organism>
<dbReference type="RefSeq" id="WP_379837043.1">
    <property type="nucleotide sequence ID" value="NZ_JBHRYQ010000001.1"/>
</dbReference>
<accession>A0ABV7YUY2</accession>
<evidence type="ECO:0000256" key="1">
    <source>
        <dbReference type="SAM" id="SignalP"/>
    </source>
</evidence>
<feature type="chain" id="PRO_5047420759" evidence="1">
    <location>
        <begin position="22"/>
        <end position="561"/>
    </location>
</feature>
<keyword evidence="4" id="KW-1185">Reference proteome</keyword>
<reference evidence="4" key="1">
    <citation type="journal article" date="2019" name="Int. J. Syst. Evol. Microbiol.">
        <title>The Global Catalogue of Microorganisms (GCM) 10K type strain sequencing project: providing services to taxonomists for standard genome sequencing and annotation.</title>
        <authorList>
            <consortium name="The Broad Institute Genomics Platform"/>
            <consortium name="The Broad Institute Genome Sequencing Center for Infectious Disease"/>
            <person name="Wu L."/>
            <person name="Ma J."/>
        </authorList>
    </citation>
    <scope>NUCLEOTIDE SEQUENCE [LARGE SCALE GENOMIC DNA]</scope>
    <source>
        <strain evidence="4">CECT 7956</strain>
    </source>
</reference>
<gene>
    <name evidence="3" type="ORF">ACFOOI_08550</name>
</gene>
<sequence>MTHIKVLFWVLIFANLSLANAQNNSVLITEIFADPTPSKGLPEKEFIEIYNNTNSVISLSGYTLRYSSSNAVFPDVVLNPSEYAIVCRKGYESEFSSYGKVIPLLNFSLLNSGTLLVLEQADKTLSHFVNYDFSWYSPGLDQGVSLEMKDLNQPCLEKSNWSSSVNPLGGTPGQVNSNQSIVIDMEGPKLNSFSLGGRNLQLFFNEKLKLPIDNSSFVSSDSYYQVEDISFDKYERKTLTLNLKNQIRLNDSFEVQISGIEDCVGNLAKDIKISLFNLVPADSGDVLLSEVLFNPFSGNHDFVEIYNVSSKKLNLKNWYLANKNNLGEISSTKTLSTSDLYLNPKSYLAFTTNKNELLSTYSGIGKENIIEIASLPAYNLDAGSVILMNASKEIMDELDYSESLHNIMIKNPKGVSLERASFFSPTNFPGNWLSSSAQFNFATPGFENSQKADSINVSKDSFVFEPPIFNPHNGIGNEVANLTYVLAEPGGQATVEIFDKNGVLVKSLAKSALLSTKGAFVWDGKNNAGQLLPVGYYLAKITKLTRNNITTYFSKVVLGSL</sequence>
<dbReference type="Gene3D" id="2.60.40.1260">
    <property type="entry name" value="Lamin Tail domain"/>
    <property type="match status" value="1"/>
</dbReference>
<evidence type="ECO:0000313" key="3">
    <source>
        <dbReference type="EMBL" id="MFC3810701.1"/>
    </source>
</evidence>
<keyword evidence="1" id="KW-0732">Signal</keyword>
<dbReference type="EMBL" id="JBHRYQ010000001">
    <property type="protein sequence ID" value="MFC3810701.1"/>
    <property type="molecule type" value="Genomic_DNA"/>
</dbReference>
<dbReference type="SUPFAM" id="SSF74853">
    <property type="entry name" value="Lamin A/C globular tail domain"/>
    <property type="match status" value="2"/>
</dbReference>
<dbReference type="InterPro" id="IPR025965">
    <property type="entry name" value="FlgD/Vpr_Ig-like"/>
</dbReference>
<feature type="domain" description="LTD" evidence="2">
    <location>
        <begin position="17"/>
        <end position="133"/>
    </location>
</feature>
<proteinExistence type="predicted"/>
<feature type="signal peptide" evidence="1">
    <location>
        <begin position="1"/>
        <end position="21"/>
    </location>
</feature>
<evidence type="ECO:0000313" key="4">
    <source>
        <dbReference type="Proteomes" id="UP001595616"/>
    </source>
</evidence>